<comment type="caution">
    <text evidence="2">The sequence shown here is derived from an EMBL/GenBank/DDBJ whole genome shotgun (WGS) entry which is preliminary data.</text>
</comment>
<evidence type="ECO:0008006" key="4">
    <source>
        <dbReference type="Google" id="ProtNLM"/>
    </source>
</evidence>
<feature type="chain" id="PRO_5047372876" description="CHAT domain-containing protein" evidence="1">
    <location>
        <begin position="21"/>
        <end position="729"/>
    </location>
</feature>
<sequence length="729" mass="83398">MKKIYLIFSFLITVVFSTNAQDNQFTPDMSRALFHKKLDDVQKQLFTKYGNAGEGLLKVDNDMEVNLQISYILKNKIDEIQRSTELDSTLSSNDKVAIIRGLEMMLVQYETDIKAGLSNWNQLPLIVSNFENALILNRSGKSLEPLASANKYGVAKLLVNNVAFLSNPYISNAKEVVLLKYLSEQPRKILPELSRNTDFRFTDSLLLIAAKKYPEDFLNYAQARGTALGAKISQLADKDKYIQLLYRLSHQASGQMYMPFLDPLAAGKLKQSDISEALKDSTKYYALLVKTQLENARRMIAGDTPIAQKSLQAMLKQKSNDLYVTVINGLHNSPDAIRFRSIQKLNVEELYYLIVLNEESIYTSSYKYVYYFMFNKLAKPVSDSLLTMVHYDKYKKFVTMASNYNTLDHFLSKMSKNHVNDLLVSFVNNLDNGSDEEDIEDAVDVANAYGGIKNDTLRSIMYNQVVKNYNQVKNTANTKAETIYKIEKLIMESNDGKEVDLSKSLGMLPLFDVSNNFLRDDKGRVIMQMFFYGDDDGKKTFRDLLVLYGDKNQWEMKSTPEWVQYTSKNTKIPFILFANRALDENEDLDEKAQRTLIDYMSKNGYEPTITVHRGHSYFLKYTIDKLPPSSKVVILGSCGAYQNLNSILHITPDAYIISSKQTGFGSINVALFKYMEEQLKSGKDINWPNMMKDVLARLGNGRKEDYQEYVFPHKNLGALFFRAYMKTLE</sequence>
<gene>
    <name evidence="2" type="ORF">O3P16_17580</name>
</gene>
<accession>A0ABT4UP48</accession>
<name>A0ABT4UP48_9BACT</name>
<organism evidence="2 3">
    <name type="scientific">Polluticaenibacter yanchengensis</name>
    <dbReference type="NCBI Taxonomy" id="3014562"/>
    <lineage>
        <taxon>Bacteria</taxon>
        <taxon>Pseudomonadati</taxon>
        <taxon>Bacteroidota</taxon>
        <taxon>Chitinophagia</taxon>
        <taxon>Chitinophagales</taxon>
        <taxon>Chitinophagaceae</taxon>
        <taxon>Polluticaenibacter</taxon>
    </lineage>
</organism>
<dbReference type="Proteomes" id="UP001210231">
    <property type="component" value="Unassembled WGS sequence"/>
</dbReference>
<evidence type="ECO:0000313" key="2">
    <source>
        <dbReference type="EMBL" id="MDA3616627.1"/>
    </source>
</evidence>
<evidence type="ECO:0000313" key="3">
    <source>
        <dbReference type="Proteomes" id="UP001210231"/>
    </source>
</evidence>
<feature type="signal peptide" evidence="1">
    <location>
        <begin position="1"/>
        <end position="20"/>
    </location>
</feature>
<keyword evidence="1" id="KW-0732">Signal</keyword>
<dbReference type="EMBL" id="JAQGEF010000036">
    <property type="protein sequence ID" value="MDA3616627.1"/>
    <property type="molecule type" value="Genomic_DNA"/>
</dbReference>
<dbReference type="RefSeq" id="WP_407032956.1">
    <property type="nucleotide sequence ID" value="NZ_JAQGEF010000036.1"/>
</dbReference>
<keyword evidence="3" id="KW-1185">Reference proteome</keyword>
<proteinExistence type="predicted"/>
<evidence type="ECO:0000256" key="1">
    <source>
        <dbReference type="SAM" id="SignalP"/>
    </source>
</evidence>
<reference evidence="2 3" key="1">
    <citation type="submission" date="2022-12" db="EMBL/GenBank/DDBJ databases">
        <title>Chitinophagaceae gen. sp. nov., a new member of the family Chitinophagaceae, isolated from soil in a chemical factory.</title>
        <authorList>
            <person name="Ke Z."/>
        </authorList>
    </citation>
    <scope>NUCLEOTIDE SEQUENCE [LARGE SCALE GENOMIC DNA]</scope>
    <source>
        <strain evidence="2 3">LY-5</strain>
    </source>
</reference>
<protein>
    <recommendedName>
        <fullName evidence="4">CHAT domain-containing protein</fullName>
    </recommendedName>
</protein>